<keyword evidence="4" id="KW-0547">Nucleotide-binding</keyword>
<reference evidence="6" key="2">
    <citation type="submission" date="2025-09" db="UniProtKB">
        <authorList>
            <consortium name="Ensembl"/>
        </authorList>
    </citation>
    <scope>IDENTIFICATION</scope>
</reference>
<dbReference type="PANTHER" id="PTHR24068">
    <property type="entry name" value="UBIQUITIN-CONJUGATING ENZYME E2"/>
    <property type="match status" value="1"/>
</dbReference>
<keyword evidence="1" id="KW-0808">Transferase</keyword>
<dbReference type="GO" id="GO:0016740">
    <property type="term" value="F:transferase activity"/>
    <property type="evidence" value="ECO:0007669"/>
    <property type="project" value="UniProtKB-KW"/>
</dbReference>
<feature type="active site" description="Glycyl thioester intermediate" evidence="3">
    <location>
        <position position="72"/>
    </location>
</feature>
<evidence type="ECO:0000256" key="2">
    <source>
        <dbReference type="ARBA" id="ARBA00022786"/>
    </source>
</evidence>
<evidence type="ECO:0000256" key="1">
    <source>
        <dbReference type="ARBA" id="ARBA00022679"/>
    </source>
</evidence>
<dbReference type="CDD" id="cd23805">
    <property type="entry name" value="UBCc_UBE2T"/>
    <property type="match status" value="1"/>
</dbReference>
<proteinExistence type="inferred from homology"/>
<dbReference type="InterPro" id="IPR016135">
    <property type="entry name" value="UBQ-conjugating_enzyme/RWD"/>
</dbReference>
<evidence type="ECO:0000259" key="5">
    <source>
        <dbReference type="PROSITE" id="PS50127"/>
    </source>
</evidence>
<dbReference type="GeneTree" id="ENSGT00940000157365"/>
<evidence type="ECO:0000313" key="6">
    <source>
        <dbReference type="Ensembl" id="ENSEBUP00000021495.1"/>
    </source>
</evidence>
<organism evidence="6 7">
    <name type="scientific">Eptatretus burgeri</name>
    <name type="common">Inshore hagfish</name>
    <dbReference type="NCBI Taxonomy" id="7764"/>
    <lineage>
        <taxon>Eukaryota</taxon>
        <taxon>Metazoa</taxon>
        <taxon>Chordata</taxon>
        <taxon>Craniata</taxon>
        <taxon>Vertebrata</taxon>
        <taxon>Cyclostomata</taxon>
        <taxon>Myxini</taxon>
        <taxon>Myxiniformes</taxon>
        <taxon>Myxinidae</taxon>
        <taxon>Eptatretinae</taxon>
        <taxon>Eptatretus</taxon>
    </lineage>
</organism>
<dbReference type="Ensembl" id="ENSEBUT00000022071.1">
    <property type="protein sequence ID" value="ENSEBUP00000021495.1"/>
    <property type="gene ID" value="ENSEBUG00000013273.1"/>
</dbReference>
<dbReference type="Gene3D" id="3.10.110.10">
    <property type="entry name" value="Ubiquitin Conjugating Enzyme"/>
    <property type="match status" value="1"/>
</dbReference>
<evidence type="ECO:0000256" key="4">
    <source>
        <dbReference type="RuleBase" id="RU362109"/>
    </source>
</evidence>
<dbReference type="PROSITE" id="PS00183">
    <property type="entry name" value="UBC_1"/>
    <property type="match status" value="1"/>
</dbReference>
<accession>A0A8C4QW57</accession>
<dbReference type="SMART" id="SM00212">
    <property type="entry name" value="UBCc"/>
    <property type="match status" value="1"/>
</dbReference>
<dbReference type="PROSITE" id="PS50127">
    <property type="entry name" value="UBC_2"/>
    <property type="match status" value="1"/>
</dbReference>
<dbReference type="OMA" id="GVEKKFC"/>
<dbReference type="SUPFAM" id="SSF54495">
    <property type="entry name" value="UBC-like"/>
    <property type="match status" value="1"/>
</dbReference>
<keyword evidence="7" id="KW-1185">Reference proteome</keyword>
<keyword evidence="4" id="KW-0067">ATP-binding</keyword>
<dbReference type="InterPro" id="IPR000608">
    <property type="entry name" value="UBC"/>
</dbReference>
<reference evidence="6" key="1">
    <citation type="submission" date="2025-08" db="UniProtKB">
        <authorList>
            <consortium name="Ensembl"/>
        </authorList>
    </citation>
    <scope>IDENTIFICATION</scope>
</reference>
<keyword evidence="2 4" id="KW-0833">Ubl conjugation pathway</keyword>
<sequence>MQRTARLQREVRMLDTEPPPGISCCPHGDDQFELRAPSVVSALLCRYPFEPPKLRFLTPIYHPNIDTAGRICLDILKMPPKGAWRPALNISTVLSSIQLLMAEPNPDDPLMTEISAEYKYNREVFFDKARMLTKKHAVDEIKVRTVHL</sequence>
<dbReference type="GO" id="GO:0005524">
    <property type="term" value="F:ATP binding"/>
    <property type="evidence" value="ECO:0007669"/>
    <property type="project" value="UniProtKB-UniRule"/>
</dbReference>
<dbReference type="InterPro" id="IPR023313">
    <property type="entry name" value="UBQ-conjugating_AS"/>
</dbReference>
<name>A0A8C4QW57_EPTBU</name>
<evidence type="ECO:0000256" key="3">
    <source>
        <dbReference type="PROSITE-ProRule" id="PRU10133"/>
    </source>
</evidence>
<dbReference type="Proteomes" id="UP000694388">
    <property type="component" value="Unplaced"/>
</dbReference>
<dbReference type="Pfam" id="PF00179">
    <property type="entry name" value="UQ_con"/>
    <property type="match status" value="1"/>
</dbReference>
<evidence type="ECO:0000313" key="7">
    <source>
        <dbReference type="Proteomes" id="UP000694388"/>
    </source>
</evidence>
<comment type="similarity">
    <text evidence="4">Belongs to the ubiquitin-conjugating enzyme family.</text>
</comment>
<protein>
    <submittedName>
        <fullName evidence="6">Ubiquitin-conjugating enzyme E2T (putative)</fullName>
    </submittedName>
</protein>
<dbReference type="AlphaFoldDB" id="A0A8C4QW57"/>
<feature type="domain" description="UBC core" evidence="5">
    <location>
        <begin position="1"/>
        <end position="138"/>
    </location>
</feature>